<dbReference type="Gramene" id="OB02G21870.1">
    <property type="protein sequence ID" value="OB02G21870.1"/>
    <property type="gene ID" value="OB02G21870"/>
</dbReference>
<sequence length="112" mass="12180">MSPWSSTVRGPTSRVVRMSATSHVSSLLRRFNNIVVPELAPVVYEFTTEDITIVESGLNSVVLASNTVSSSPRHPPPFRHPVLIVLLSCPHSRYRLASSSVAVALAITERKG</sequence>
<dbReference type="Proteomes" id="UP000006038">
    <property type="component" value="Unassembled WGS sequence"/>
</dbReference>
<proteinExistence type="predicted"/>
<keyword evidence="2" id="KW-1185">Reference proteome</keyword>
<protein>
    <submittedName>
        <fullName evidence="1">Uncharacterized protein</fullName>
    </submittedName>
</protein>
<accession>J3LC20</accession>
<reference evidence="1" key="1">
    <citation type="submission" date="2013-04" db="UniProtKB">
        <authorList>
            <consortium name="EnsemblPlants"/>
        </authorList>
    </citation>
    <scope>IDENTIFICATION</scope>
</reference>
<evidence type="ECO:0000313" key="1">
    <source>
        <dbReference type="EnsemblPlants" id="OB02G21870.1"/>
    </source>
</evidence>
<dbReference type="EnsemblPlants" id="OB02G21870.1">
    <property type="protein sequence ID" value="OB02G21870.1"/>
    <property type="gene ID" value="OB02G21870"/>
</dbReference>
<dbReference type="HOGENOM" id="CLU_2149728_0_0_1"/>
<evidence type="ECO:0000313" key="2">
    <source>
        <dbReference type="Proteomes" id="UP000006038"/>
    </source>
</evidence>
<name>J3LC20_ORYBR</name>
<dbReference type="AlphaFoldDB" id="J3LC20"/>
<organism evidence="1">
    <name type="scientific">Oryza brachyantha</name>
    <name type="common">malo sina</name>
    <dbReference type="NCBI Taxonomy" id="4533"/>
    <lineage>
        <taxon>Eukaryota</taxon>
        <taxon>Viridiplantae</taxon>
        <taxon>Streptophyta</taxon>
        <taxon>Embryophyta</taxon>
        <taxon>Tracheophyta</taxon>
        <taxon>Spermatophyta</taxon>
        <taxon>Magnoliopsida</taxon>
        <taxon>Liliopsida</taxon>
        <taxon>Poales</taxon>
        <taxon>Poaceae</taxon>
        <taxon>BOP clade</taxon>
        <taxon>Oryzoideae</taxon>
        <taxon>Oryzeae</taxon>
        <taxon>Oryzinae</taxon>
        <taxon>Oryza</taxon>
    </lineage>
</organism>